<dbReference type="PANTHER" id="PTHR30562">
    <property type="entry name" value="UVRC/OXIDOREDUCTASE"/>
    <property type="match status" value="1"/>
</dbReference>
<feature type="non-terminal residue" evidence="2">
    <location>
        <position position="1"/>
    </location>
</feature>
<dbReference type="GO" id="GO:0006974">
    <property type="term" value="P:DNA damage response"/>
    <property type="evidence" value="ECO:0007669"/>
    <property type="project" value="TreeGrafter"/>
</dbReference>
<proteinExistence type="predicted"/>
<dbReference type="SUPFAM" id="SSF47781">
    <property type="entry name" value="RuvA domain 2-like"/>
    <property type="match status" value="1"/>
</dbReference>
<accession>A0A0F8Y760</accession>
<dbReference type="GO" id="GO:0009381">
    <property type="term" value="F:excinuclease ABC activity"/>
    <property type="evidence" value="ECO:0007669"/>
    <property type="project" value="InterPro"/>
</dbReference>
<dbReference type="AlphaFoldDB" id="A0A0F8Y760"/>
<sequence>PVIGLAKKHEHIYAPWKKEQVVLEKSNEALRLLMSIRNEAHRFANTYHVNIRDREILSSKLKTIPGIGDSLTNAILTSFLYPGNEISLDSLVRIKGLGLTKAREVYKLLQESNTR</sequence>
<dbReference type="InterPro" id="IPR010994">
    <property type="entry name" value="RuvA_2-like"/>
</dbReference>
<dbReference type="GO" id="GO:0009380">
    <property type="term" value="C:excinuclease repair complex"/>
    <property type="evidence" value="ECO:0007669"/>
    <property type="project" value="TreeGrafter"/>
</dbReference>
<comment type="caution">
    <text evidence="2">The sequence shown here is derived from an EMBL/GenBank/DDBJ whole genome shotgun (WGS) entry which is preliminary data.</text>
</comment>
<dbReference type="InterPro" id="IPR001162">
    <property type="entry name" value="UvrC_RNase_H_dom"/>
</dbReference>
<dbReference type="EMBL" id="LAZR01058643">
    <property type="protein sequence ID" value="KKK69455.1"/>
    <property type="molecule type" value="Genomic_DNA"/>
</dbReference>
<evidence type="ECO:0000313" key="2">
    <source>
        <dbReference type="EMBL" id="KKK69455.1"/>
    </source>
</evidence>
<dbReference type="InterPro" id="IPR050066">
    <property type="entry name" value="UvrABC_protein_C"/>
</dbReference>
<gene>
    <name evidence="2" type="ORF">LCGC14_2933870</name>
</gene>
<protein>
    <recommendedName>
        <fullName evidence="1">UvrC family homology region profile domain-containing protein</fullName>
    </recommendedName>
</protein>
<reference evidence="2" key="1">
    <citation type="journal article" date="2015" name="Nature">
        <title>Complex archaea that bridge the gap between prokaryotes and eukaryotes.</title>
        <authorList>
            <person name="Spang A."/>
            <person name="Saw J.H."/>
            <person name="Jorgensen S.L."/>
            <person name="Zaremba-Niedzwiedzka K."/>
            <person name="Martijn J."/>
            <person name="Lind A.E."/>
            <person name="van Eijk R."/>
            <person name="Schleper C."/>
            <person name="Guy L."/>
            <person name="Ettema T.J."/>
        </authorList>
    </citation>
    <scope>NUCLEOTIDE SEQUENCE</scope>
</reference>
<evidence type="ECO:0000259" key="1">
    <source>
        <dbReference type="Pfam" id="PF08459"/>
    </source>
</evidence>
<dbReference type="Pfam" id="PF08459">
    <property type="entry name" value="UvrC_RNaseH_dom"/>
    <property type="match status" value="1"/>
</dbReference>
<feature type="domain" description="UvrC family homology region profile" evidence="1">
    <location>
        <begin position="1"/>
        <end position="44"/>
    </location>
</feature>
<dbReference type="PANTHER" id="PTHR30562:SF1">
    <property type="entry name" value="UVRABC SYSTEM PROTEIN C"/>
    <property type="match status" value="1"/>
</dbReference>
<dbReference type="InterPro" id="IPR038476">
    <property type="entry name" value="UvrC_RNase_H_dom_sf"/>
</dbReference>
<organism evidence="2">
    <name type="scientific">marine sediment metagenome</name>
    <dbReference type="NCBI Taxonomy" id="412755"/>
    <lineage>
        <taxon>unclassified sequences</taxon>
        <taxon>metagenomes</taxon>
        <taxon>ecological metagenomes</taxon>
    </lineage>
</organism>
<dbReference type="Gene3D" id="3.30.420.340">
    <property type="entry name" value="UvrC, RNAse H endonuclease domain"/>
    <property type="match status" value="1"/>
</dbReference>
<name>A0A0F8Y760_9ZZZZ</name>